<keyword evidence="10 13" id="KW-0560">Oxidoreductase</keyword>
<protein>
    <recommendedName>
        <fullName evidence="13">Nitric oxide synthase</fullName>
        <ecNumber evidence="13">1.14.13.39</ecNumber>
    </recommendedName>
</protein>
<dbReference type="Gene3D" id="2.40.30.10">
    <property type="entry name" value="Translation factors"/>
    <property type="match status" value="1"/>
</dbReference>
<dbReference type="GO" id="GO:0004517">
    <property type="term" value="F:nitric-oxide synthase activity"/>
    <property type="evidence" value="ECO:0007669"/>
    <property type="project" value="UniProtKB-EC"/>
</dbReference>
<dbReference type="InterPro" id="IPR001433">
    <property type="entry name" value="OxRdtase_FAD/NAD-bd"/>
</dbReference>
<dbReference type="GO" id="GO:0046872">
    <property type="term" value="F:metal ion binding"/>
    <property type="evidence" value="ECO:0007669"/>
    <property type="project" value="UniProtKB-KW"/>
</dbReference>
<dbReference type="InterPro" id="IPR036119">
    <property type="entry name" value="NOS_N_sf"/>
</dbReference>
<dbReference type="PRINTS" id="PR00369">
    <property type="entry name" value="FLAVODOXIN"/>
</dbReference>
<dbReference type="Pfam" id="PF02898">
    <property type="entry name" value="NO_synthase"/>
    <property type="match status" value="1"/>
</dbReference>
<dbReference type="InterPro" id="IPR044943">
    <property type="entry name" value="NOS_dom_1"/>
</dbReference>
<dbReference type="Gene3D" id="1.20.990.10">
    <property type="entry name" value="NADPH-cytochrome p450 Reductase, Chain A, domain 3"/>
    <property type="match status" value="1"/>
</dbReference>
<keyword evidence="5 13" id="KW-0288">FMN</keyword>
<sequence length="1188" mass="135561">MEQVNNIGAKSPHNVSEQFNGEKADNGFVKPKLRIKVPQALSLKNHIVDYEAVDSLHSKLEEETTYIPIACTEKVCQSSIMNIPGRGDTPRPPEEVFKEAEIFLRQFYRSMHSENSPRHRARIAEVKRELDSTGTYNLKSNELSFGAKLAWRNAPRCIGRATWKNLTIYDCREVTTATGMFEALCTHIKFSTNKGNINSAISIFRQRTDGKHDYRIWNPQLLGYAGYRQPDGTIIGDPARVEFTEVCQKLGWKGPGTAWDLLPLVLSADGKDPEFFDLPREIVMEVKMEHPKYDWFKDLALQWYAVPAVSNMRMDCGGLEFTATAFNGWYMSTEIACRTFCDINRFNMIEKVATEMGLDTDAKPPLWKDKALVEMNIAVVHSFLRDRVTIVDHHTASETFMSHLKTENRTRGGCPADWIWIVPPMSSSLTPVFHQEMAFYILRPSYEYQDQAWKCYIWKKKDTTRKVKRKFHFRQIARAVKFTAKLFSRALSKRVRATILYASETGKSEHYAKNLGIIFGHAFNTQVQCMSEYDFFSIEHETLLIIVASTFGNGEPPANGLDFMEHLFVMLRNEKENKEDERTDQSATSFKTPTLRALFRTNSVLAASMEYSRQTSKQSIQRQLSRISDKSSIPTSSDQISALSNVRFAVFGLGSSAYPKFCNFAVNIDNILDELGAERLLPVARGDELCGQEQAFRKWSSDIFQVSCETFCLDENDMMKDAQNAFDTISLTPETVRFGLPNRNDCEQLTLRQGLESAYRKQMLSLKVEEVKYLGKHEATKSATIFVNLKSEHSKYDPGDHIAILPCNPRNDVDVILSRITDADNYDKQVQLQVQVEKLTATGIAKSWVNHDHLPPVSVRDIFTRFVDITSPPKIPVLKYLASACTDSNEAEKIRELIADSNKYDDWSYFNHPNIADVLEQFPSCKPKGSMLAASLPPLQPRRYSISSSPLVHRDNVHLTVAVVVFRTQNGNGPLRQGVCSTYLQNLKPGDEVIGFMRRAPTFHMPESISAPIIMVGPGTGIAPFRGFWHHRRHLIQHSKQNAGPAWLYFGCKYKDMDLYKEEKEKVVEEKVIHKARLAMSREAGVEKKYVQAYLEDDAKDLCRMLTEEEGHFYVCGDIKMADDVRSKLKEIFIKHAGMTDEEVEDFLIEMVNENRYHQDIYGVTFRTAEVHSASRETAKRTRLESLR</sequence>
<evidence type="ECO:0000259" key="17">
    <source>
        <dbReference type="PROSITE" id="PS51384"/>
    </source>
</evidence>
<evidence type="ECO:0000256" key="7">
    <source>
        <dbReference type="ARBA" id="ARBA00022827"/>
    </source>
</evidence>
<evidence type="ECO:0000313" key="19">
    <source>
        <dbReference type="Proteomes" id="UP000494106"/>
    </source>
</evidence>
<dbReference type="AlphaFoldDB" id="A0A8S0ZN17"/>
<dbReference type="FunFam" id="1.20.990.10:FF:000002">
    <property type="entry name" value="Nitric oxide synthase"/>
    <property type="match status" value="1"/>
</dbReference>
<dbReference type="InterPro" id="IPR008254">
    <property type="entry name" value="Flavodoxin/NO_synth"/>
</dbReference>
<organism evidence="18 19">
    <name type="scientific">Arctia plantaginis</name>
    <name type="common">Wood tiger moth</name>
    <name type="synonym">Phalaena plantaginis</name>
    <dbReference type="NCBI Taxonomy" id="874455"/>
    <lineage>
        <taxon>Eukaryota</taxon>
        <taxon>Metazoa</taxon>
        <taxon>Ecdysozoa</taxon>
        <taxon>Arthropoda</taxon>
        <taxon>Hexapoda</taxon>
        <taxon>Insecta</taxon>
        <taxon>Pterygota</taxon>
        <taxon>Neoptera</taxon>
        <taxon>Endopterygota</taxon>
        <taxon>Lepidoptera</taxon>
        <taxon>Glossata</taxon>
        <taxon>Ditrysia</taxon>
        <taxon>Noctuoidea</taxon>
        <taxon>Erebidae</taxon>
        <taxon>Arctiinae</taxon>
        <taxon>Arctia</taxon>
    </lineage>
</organism>
<dbReference type="Proteomes" id="UP000494106">
    <property type="component" value="Unassembled WGS sequence"/>
</dbReference>
<dbReference type="InterPro" id="IPR044944">
    <property type="entry name" value="NOS_dom_3"/>
</dbReference>
<keyword evidence="3 13" id="KW-0349">Heme</keyword>
<evidence type="ECO:0000256" key="2">
    <source>
        <dbReference type="ARBA" id="ARBA00006267"/>
    </source>
</evidence>
<dbReference type="GO" id="GO:0020037">
    <property type="term" value="F:heme binding"/>
    <property type="evidence" value="ECO:0007669"/>
    <property type="project" value="InterPro"/>
</dbReference>
<proteinExistence type="inferred from homology"/>
<evidence type="ECO:0000256" key="12">
    <source>
        <dbReference type="ARBA" id="ARBA00052096"/>
    </source>
</evidence>
<dbReference type="Gene3D" id="3.90.1230.10">
    <property type="entry name" value="Nitric Oxide Synthase, Chain A, domain 3"/>
    <property type="match status" value="1"/>
</dbReference>
<dbReference type="PRINTS" id="PR00371">
    <property type="entry name" value="FPNCR"/>
</dbReference>
<dbReference type="InterPro" id="IPR039261">
    <property type="entry name" value="FNR_nucleotide-bd"/>
</dbReference>
<evidence type="ECO:0000256" key="8">
    <source>
        <dbReference type="ARBA" id="ARBA00022857"/>
    </source>
</evidence>
<evidence type="ECO:0000313" key="18">
    <source>
        <dbReference type="EMBL" id="CAB3234599.1"/>
    </source>
</evidence>
<feature type="domain" description="Flavodoxin-like" evidence="16">
    <location>
        <begin position="497"/>
        <end position="704"/>
    </location>
</feature>
<comment type="caution">
    <text evidence="18">The sequence shown here is derived from an EMBL/GenBank/DDBJ whole genome shotgun (WGS) entry which is preliminary data.</text>
</comment>
<dbReference type="InterPro" id="IPR001094">
    <property type="entry name" value="Flavdoxin-like"/>
</dbReference>
<dbReference type="SUPFAM" id="SSF52218">
    <property type="entry name" value="Flavoproteins"/>
    <property type="match status" value="1"/>
</dbReference>
<gene>
    <name evidence="18" type="ORF">APLA_LOCUS5667</name>
</gene>
<dbReference type="Gene3D" id="3.40.50.80">
    <property type="entry name" value="Nucleotide-binding domain of ferredoxin-NADP reductase (FNR) module"/>
    <property type="match status" value="1"/>
</dbReference>
<dbReference type="InterPro" id="IPR004030">
    <property type="entry name" value="NOS_N"/>
</dbReference>
<dbReference type="Gene3D" id="3.90.440.10">
    <property type="entry name" value="Nitric Oxide Synthase,Heme Domain,Chain A domain 2"/>
    <property type="match status" value="1"/>
</dbReference>
<evidence type="ECO:0000256" key="15">
    <source>
        <dbReference type="SAM" id="MobiDB-lite"/>
    </source>
</evidence>
<keyword evidence="6 13" id="KW-0479">Metal-binding</keyword>
<evidence type="ECO:0000256" key="1">
    <source>
        <dbReference type="ARBA" id="ARBA00001970"/>
    </source>
</evidence>
<comment type="similarity">
    <text evidence="2 13">Belongs to the NOS family.</text>
</comment>
<dbReference type="InterPro" id="IPR044940">
    <property type="entry name" value="NOS_dom_2"/>
</dbReference>
<comment type="function">
    <text evidence="13">Produces nitric oxide (NO) which is a messenger molecule with diverse functions.</text>
</comment>
<dbReference type="PIRSF" id="PIRSF000333">
    <property type="entry name" value="NOS"/>
    <property type="match status" value="1"/>
</dbReference>
<evidence type="ECO:0000256" key="9">
    <source>
        <dbReference type="ARBA" id="ARBA00022860"/>
    </source>
</evidence>
<dbReference type="CDD" id="cd00795">
    <property type="entry name" value="NOS_oxygenase_euk"/>
    <property type="match status" value="1"/>
</dbReference>
<dbReference type="SUPFAM" id="SSF56512">
    <property type="entry name" value="Nitric oxide (NO) synthase oxygenase domain"/>
    <property type="match status" value="1"/>
</dbReference>
<comment type="catalytic activity">
    <reaction evidence="12 13">
        <text>2 L-arginine + 3 NADPH + 4 O2 + H(+) = 2 L-citrulline + 2 nitric oxide + 3 NADP(+) + 4 H2O</text>
        <dbReference type="Rhea" id="RHEA:19897"/>
        <dbReference type="ChEBI" id="CHEBI:15377"/>
        <dbReference type="ChEBI" id="CHEBI:15378"/>
        <dbReference type="ChEBI" id="CHEBI:15379"/>
        <dbReference type="ChEBI" id="CHEBI:16480"/>
        <dbReference type="ChEBI" id="CHEBI:32682"/>
        <dbReference type="ChEBI" id="CHEBI:57743"/>
        <dbReference type="ChEBI" id="CHEBI:57783"/>
        <dbReference type="ChEBI" id="CHEBI:58349"/>
        <dbReference type="EC" id="1.14.13.39"/>
    </reaction>
</comment>
<feature type="compositionally biased region" description="Polar residues" evidence="15">
    <location>
        <begin position="1"/>
        <end position="19"/>
    </location>
</feature>
<dbReference type="Pfam" id="PF00175">
    <property type="entry name" value="NAD_binding_1"/>
    <property type="match status" value="1"/>
</dbReference>
<dbReference type="FunFam" id="3.40.50.360:FF:000033">
    <property type="entry name" value="Nitric oxide synthase"/>
    <property type="match status" value="1"/>
</dbReference>
<accession>A0A8S0ZN17</accession>
<comment type="cofactor">
    <cofactor evidence="13">
        <name>FAD</name>
        <dbReference type="ChEBI" id="CHEBI:57692"/>
    </cofactor>
    <text evidence="13">Binds 1 FAD.</text>
</comment>
<feature type="domain" description="FAD-binding FR-type" evidence="17">
    <location>
        <begin position="761"/>
        <end position="1006"/>
    </location>
</feature>
<evidence type="ECO:0000256" key="4">
    <source>
        <dbReference type="ARBA" id="ARBA00022630"/>
    </source>
</evidence>
<evidence type="ECO:0000256" key="10">
    <source>
        <dbReference type="ARBA" id="ARBA00023002"/>
    </source>
</evidence>
<reference evidence="18 19" key="1">
    <citation type="submission" date="2020-04" db="EMBL/GenBank/DDBJ databases">
        <authorList>
            <person name="Wallbank WR R."/>
            <person name="Pardo Diaz C."/>
            <person name="Kozak K."/>
            <person name="Martin S."/>
            <person name="Jiggins C."/>
            <person name="Moest M."/>
            <person name="Warren A I."/>
            <person name="Byers J.R.P. K."/>
            <person name="Montejo-Kovacevich G."/>
            <person name="Yen C E."/>
        </authorList>
    </citation>
    <scope>NUCLEOTIDE SEQUENCE [LARGE SCALE GENOMIC DNA]</scope>
</reference>
<keyword evidence="9 13" id="KW-0112">Calmodulin-binding</keyword>
<dbReference type="GO" id="GO:0005516">
    <property type="term" value="F:calmodulin binding"/>
    <property type="evidence" value="ECO:0007669"/>
    <property type="project" value="UniProtKB-KW"/>
</dbReference>
<evidence type="ECO:0000256" key="11">
    <source>
        <dbReference type="ARBA" id="ARBA00023004"/>
    </source>
</evidence>
<dbReference type="InterPro" id="IPR001709">
    <property type="entry name" value="Flavoprot_Pyr_Nucl_cyt_Rdtase"/>
</dbReference>
<evidence type="ECO:0000256" key="3">
    <source>
        <dbReference type="ARBA" id="ARBA00022617"/>
    </source>
</evidence>
<dbReference type="SUPFAM" id="SSF63380">
    <property type="entry name" value="Riboflavin synthase domain-like"/>
    <property type="match status" value="1"/>
</dbReference>
<dbReference type="InterPro" id="IPR017938">
    <property type="entry name" value="Riboflavin_synthase-like_b-brl"/>
</dbReference>
<dbReference type="InterPro" id="IPR023173">
    <property type="entry name" value="NADPH_Cyt_P450_Rdtase_alpha"/>
</dbReference>
<keyword evidence="8 13" id="KW-0521">NADP</keyword>
<evidence type="ECO:0000259" key="16">
    <source>
        <dbReference type="PROSITE" id="PS50902"/>
    </source>
</evidence>
<name>A0A8S0ZN17_ARCPL</name>
<dbReference type="InterPro" id="IPR050607">
    <property type="entry name" value="NOS"/>
</dbReference>
<dbReference type="PROSITE" id="PS50902">
    <property type="entry name" value="FLAVODOXIN_LIKE"/>
    <property type="match status" value="1"/>
</dbReference>
<dbReference type="Gene3D" id="3.90.340.10">
    <property type="entry name" value="Nitric Oxide Synthase, Chain A, domain 1"/>
    <property type="match status" value="1"/>
</dbReference>
<evidence type="ECO:0000256" key="13">
    <source>
        <dbReference type="PIRNR" id="PIRNR000333"/>
    </source>
</evidence>
<dbReference type="GO" id="GO:0050661">
    <property type="term" value="F:NADP binding"/>
    <property type="evidence" value="ECO:0007669"/>
    <property type="project" value="InterPro"/>
</dbReference>
<dbReference type="InterPro" id="IPR029039">
    <property type="entry name" value="Flavoprotein-like_sf"/>
</dbReference>
<keyword evidence="4" id="KW-0285">Flavoprotein</keyword>
<dbReference type="OrthoDB" id="1688044at2759"/>
<feature type="region of interest" description="Disordered" evidence="15">
    <location>
        <begin position="1"/>
        <end position="23"/>
    </location>
</feature>
<evidence type="ECO:0000256" key="6">
    <source>
        <dbReference type="ARBA" id="ARBA00022723"/>
    </source>
</evidence>
<dbReference type="EC" id="1.14.13.39" evidence="13"/>
<dbReference type="InterPro" id="IPR017927">
    <property type="entry name" value="FAD-bd_FR_type"/>
</dbReference>
<dbReference type="InterPro" id="IPR003097">
    <property type="entry name" value="CysJ-like_FAD-binding"/>
</dbReference>
<evidence type="ECO:0000256" key="5">
    <source>
        <dbReference type="ARBA" id="ARBA00022643"/>
    </source>
</evidence>
<dbReference type="PANTHER" id="PTHR43410:SF1">
    <property type="entry name" value="NITRIC OXIDE SYNTHASE"/>
    <property type="match status" value="1"/>
</dbReference>
<dbReference type="Pfam" id="PF00258">
    <property type="entry name" value="Flavodoxin_1"/>
    <property type="match status" value="1"/>
</dbReference>
<dbReference type="SUPFAM" id="SSF52343">
    <property type="entry name" value="Ferredoxin reductase-like, C-terminal NADP-linked domain"/>
    <property type="match status" value="1"/>
</dbReference>
<comment type="cofactor">
    <cofactor evidence="13">
        <name>FMN</name>
        <dbReference type="ChEBI" id="CHEBI:58210"/>
    </cofactor>
    <text evidence="13">Binds 1 FMN.</text>
</comment>
<comment type="cofactor">
    <cofactor evidence="1 13">
        <name>heme b</name>
        <dbReference type="ChEBI" id="CHEBI:60344"/>
    </cofactor>
</comment>
<dbReference type="EMBL" id="CADEBC010000483">
    <property type="protein sequence ID" value="CAB3234599.1"/>
    <property type="molecule type" value="Genomic_DNA"/>
</dbReference>
<dbReference type="FunFam" id="3.90.440.10:FF:000001">
    <property type="entry name" value="Endothelial nitric oxide synthase"/>
    <property type="match status" value="1"/>
</dbReference>
<keyword evidence="19" id="KW-1185">Reference proteome</keyword>
<dbReference type="GO" id="GO:0010181">
    <property type="term" value="F:FMN binding"/>
    <property type="evidence" value="ECO:0007669"/>
    <property type="project" value="InterPro"/>
</dbReference>
<dbReference type="InterPro" id="IPR012144">
    <property type="entry name" value="NOS_euk"/>
</dbReference>
<feature type="binding site" description="axial binding residue" evidence="14">
    <location>
        <position position="157"/>
    </location>
    <ligand>
        <name>heme b</name>
        <dbReference type="ChEBI" id="CHEBI:60344"/>
    </ligand>
    <ligandPart>
        <name>Fe</name>
        <dbReference type="ChEBI" id="CHEBI:18248"/>
    </ligandPart>
</feature>
<evidence type="ECO:0000256" key="14">
    <source>
        <dbReference type="PIRSR" id="PIRSR000333-1"/>
    </source>
</evidence>
<dbReference type="Gene3D" id="3.40.50.360">
    <property type="match status" value="1"/>
</dbReference>
<dbReference type="GO" id="GO:0050660">
    <property type="term" value="F:flavin adenine dinucleotide binding"/>
    <property type="evidence" value="ECO:0007669"/>
    <property type="project" value="InterPro"/>
</dbReference>
<dbReference type="Pfam" id="PF00667">
    <property type="entry name" value="FAD_binding_1"/>
    <property type="match status" value="1"/>
</dbReference>
<keyword evidence="11 13" id="KW-0408">Iron</keyword>
<dbReference type="PROSITE" id="PS51384">
    <property type="entry name" value="FAD_FR"/>
    <property type="match status" value="1"/>
</dbReference>
<dbReference type="PANTHER" id="PTHR43410">
    <property type="entry name" value="NITRIC OXIDE SYNTHASE OXYGENASE"/>
    <property type="match status" value="1"/>
</dbReference>
<dbReference type="GO" id="GO:0006809">
    <property type="term" value="P:nitric oxide biosynthetic process"/>
    <property type="evidence" value="ECO:0007669"/>
    <property type="project" value="InterPro"/>
</dbReference>
<keyword evidence="7 13" id="KW-0274">FAD</keyword>